<feature type="domain" description="GH16" evidence="10">
    <location>
        <begin position="26"/>
        <end position="226"/>
    </location>
</feature>
<evidence type="ECO:0000256" key="2">
    <source>
        <dbReference type="ARBA" id="ARBA00012690"/>
    </source>
</evidence>
<feature type="active site" description="Nucleophile" evidence="9">
    <location>
        <position position="123"/>
    </location>
</feature>
<dbReference type="RefSeq" id="WP_270454275.1">
    <property type="nucleotide sequence ID" value="NZ_JADPIE010000005.1"/>
</dbReference>
<evidence type="ECO:0000256" key="6">
    <source>
        <dbReference type="ARBA" id="ARBA00029722"/>
    </source>
</evidence>
<evidence type="ECO:0000256" key="1">
    <source>
        <dbReference type="ARBA" id="ARBA00000481"/>
    </source>
</evidence>
<dbReference type="AlphaFoldDB" id="A0A931AYU2"/>
<dbReference type="Pfam" id="PF00722">
    <property type="entry name" value="Glyco_hydro_16"/>
    <property type="match status" value="1"/>
</dbReference>
<keyword evidence="12" id="KW-1185">Reference proteome</keyword>
<evidence type="ECO:0000256" key="4">
    <source>
        <dbReference type="ARBA" id="ARBA00022801"/>
    </source>
</evidence>
<comment type="caution">
    <text evidence="11">The sequence shown here is derived from an EMBL/GenBank/DDBJ whole genome shotgun (WGS) entry which is preliminary data.</text>
</comment>
<evidence type="ECO:0000256" key="5">
    <source>
        <dbReference type="ARBA" id="ARBA00023295"/>
    </source>
</evidence>
<feature type="active site" description="Proton donor" evidence="9">
    <location>
        <position position="127"/>
    </location>
</feature>
<comment type="catalytic activity">
    <reaction evidence="1">
        <text>Hydrolysis of (1-&gt;4)-beta-D-glucosidic linkages in beta-D-glucans containing (1-&gt;3)- and (1-&gt;4)-bonds.</text>
        <dbReference type="EC" id="3.2.1.73"/>
    </reaction>
</comment>
<dbReference type="GO" id="GO:0042972">
    <property type="term" value="F:licheninase activity"/>
    <property type="evidence" value="ECO:0007669"/>
    <property type="project" value="UniProtKB-EC"/>
</dbReference>
<evidence type="ECO:0000256" key="8">
    <source>
        <dbReference type="ARBA" id="ARBA00031665"/>
    </source>
</evidence>
<reference evidence="11" key="1">
    <citation type="submission" date="2020-11" db="EMBL/GenBank/DDBJ databases">
        <title>Halonatronomonas betainensis gen. nov., sp. nov. a novel haloalkaliphilic representative of the family Halanaerobiacae capable of betaine degradation.</title>
        <authorList>
            <person name="Boltyanskaya Y."/>
            <person name="Kevbrin V."/>
            <person name="Detkova E."/>
            <person name="Grouzdev D.S."/>
            <person name="Koziaeva V."/>
            <person name="Zhilina T."/>
        </authorList>
    </citation>
    <scope>NUCLEOTIDE SEQUENCE</scope>
    <source>
        <strain evidence="11">Z-7014</strain>
    </source>
</reference>
<keyword evidence="5" id="KW-0326">Glycosidase</keyword>
<evidence type="ECO:0000256" key="7">
    <source>
        <dbReference type="ARBA" id="ARBA00029771"/>
    </source>
</evidence>
<dbReference type="InterPro" id="IPR044791">
    <property type="entry name" value="Beta-glucanase/XTH"/>
</dbReference>
<evidence type="ECO:0000256" key="3">
    <source>
        <dbReference type="ARBA" id="ARBA00014569"/>
    </source>
</evidence>
<dbReference type="Gene3D" id="2.60.120.200">
    <property type="match status" value="1"/>
</dbReference>
<accession>A0A931AYU2</accession>
<dbReference type="InterPro" id="IPR013320">
    <property type="entry name" value="ConA-like_dom_sf"/>
</dbReference>
<dbReference type="PROSITE" id="PS51762">
    <property type="entry name" value="GH16_2"/>
    <property type="match status" value="1"/>
</dbReference>
<name>A0A931AYU2_9FIRM</name>
<organism evidence="11 12">
    <name type="scientific">Halonatronomonas betaini</name>
    <dbReference type="NCBI Taxonomy" id="2778430"/>
    <lineage>
        <taxon>Bacteria</taxon>
        <taxon>Bacillati</taxon>
        <taxon>Bacillota</taxon>
        <taxon>Clostridia</taxon>
        <taxon>Halanaerobiales</taxon>
        <taxon>Halarsenatibacteraceae</taxon>
        <taxon>Halonatronomonas</taxon>
    </lineage>
</organism>
<dbReference type="InterPro" id="IPR000757">
    <property type="entry name" value="Beta-glucanase-like"/>
</dbReference>
<dbReference type="EC" id="3.2.1.73" evidence="2"/>
<dbReference type="PRINTS" id="PR00737">
    <property type="entry name" value="GLHYDRLASE16"/>
</dbReference>
<evidence type="ECO:0000313" key="11">
    <source>
        <dbReference type="EMBL" id="MBF8437303.1"/>
    </source>
</evidence>
<evidence type="ECO:0000313" key="12">
    <source>
        <dbReference type="Proteomes" id="UP000621436"/>
    </source>
</evidence>
<sequence length="226" mass="26241">MKTTRLIVMLVMILSVSISFLMLDQAFAQRNPNHENHFYNLSDIELITASHRLGRGRLRPDNVKLVDDKLVLSSPANSYHGAEVRTKERYGYGTYSATIKSDYAPGSFTAFFLYQGVKSENDEIDIEIHNDGSRQIDFVTFKDGVKTNKVSQRLDFDPVEDYYSYTIDYRPGLINFYVEDELLASFEDDLPDAEMKLMVNHWWPVWLESERNQPESEIYLKTIDLE</sequence>
<dbReference type="PANTHER" id="PTHR31062">
    <property type="entry name" value="XYLOGLUCAN ENDOTRANSGLUCOSYLASE/HYDROLASE PROTEIN 8-RELATED"/>
    <property type="match status" value="1"/>
</dbReference>
<evidence type="ECO:0000259" key="10">
    <source>
        <dbReference type="PROSITE" id="PS51762"/>
    </source>
</evidence>
<keyword evidence="4" id="KW-0378">Hydrolase</keyword>
<gene>
    <name evidence="11" type="ORF">I0Q91_09450</name>
</gene>
<dbReference type="GO" id="GO:0005975">
    <property type="term" value="P:carbohydrate metabolic process"/>
    <property type="evidence" value="ECO:0007669"/>
    <property type="project" value="InterPro"/>
</dbReference>
<dbReference type="SUPFAM" id="SSF49899">
    <property type="entry name" value="Concanavalin A-like lectins/glucanases"/>
    <property type="match status" value="1"/>
</dbReference>
<dbReference type="InterPro" id="IPR008264">
    <property type="entry name" value="Beta_glucanase"/>
</dbReference>
<protein>
    <recommendedName>
        <fullName evidence="3">Beta-glucanase</fullName>
        <ecNumber evidence="2">3.2.1.73</ecNumber>
    </recommendedName>
    <alternativeName>
        <fullName evidence="8">1,3-1,4-beta-D-glucan 4-glucanohydrolase</fullName>
    </alternativeName>
    <alternativeName>
        <fullName evidence="7">Endo-beta-1,3-1,4 glucanase</fullName>
    </alternativeName>
    <alternativeName>
        <fullName evidence="6">Lichenase</fullName>
    </alternativeName>
</protein>
<dbReference type="EMBL" id="JADPIE010000005">
    <property type="protein sequence ID" value="MBF8437303.1"/>
    <property type="molecule type" value="Genomic_DNA"/>
</dbReference>
<evidence type="ECO:0000256" key="9">
    <source>
        <dbReference type="PIRSR" id="PIRSR608264-1"/>
    </source>
</evidence>
<dbReference type="Proteomes" id="UP000621436">
    <property type="component" value="Unassembled WGS sequence"/>
</dbReference>
<proteinExistence type="predicted"/>